<dbReference type="HAMAP" id="MF_01235">
    <property type="entry name" value="ManNAc6P_epimer"/>
    <property type="match status" value="1"/>
</dbReference>
<evidence type="ECO:0000256" key="1">
    <source>
        <dbReference type="ARBA" id="ARBA00000056"/>
    </source>
</evidence>
<evidence type="ECO:0000313" key="9">
    <source>
        <dbReference type="Proteomes" id="UP000250642"/>
    </source>
</evidence>
<proteinExistence type="inferred from homology"/>
<dbReference type="FunFam" id="3.20.20.70:FF:000035">
    <property type="entry name" value="Putative N-acetylmannosamine-6-phosphate 2-epimerase"/>
    <property type="match status" value="1"/>
</dbReference>
<evidence type="ECO:0000256" key="7">
    <source>
        <dbReference type="HAMAP-Rule" id="MF_01235"/>
    </source>
</evidence>
<evidence type="ECO:0000313" key="8">
    <source>
        <dbReference type="EMBL" id="RAW13491.1"/>
    </source>
</evidence>
<gene>
    <name evidence="7" type="primary">nanE</name>
    <name evidence="8" type="ORF">DC345_19255</name>
</gene>
<dbReference type="GO" id="GO:0005975">
    <property type="term" value="P:carbohydrate metabolic process"/>
    <property type="evidence" value="ECO:0007669"/>
    <property type="project" value="UniProtKB-UniRule"/>
</dbReference>
<dbReference type="GO" id="GO:0006053">
    <property type="term" value="P:N-acetylmannosamine catabolic process"/>
    <property type="evidence" value="ECO:0007669"/>
    <property type="project" value="TreeGrafter"/>
</dbReference>
<comment type="pathway">
    <text evidence="3 7">Amino-sugar metabolism; N-acetylneuraminate degradation; D-fructose 6-phosphate from N-acetylneuraminate: step 3/5.</text>
</comment>
<dbReference type="GO" id="GO:0047465">
    <property type="term" value="F:N-acylglucosamine-6-phosphate 2-epimerase activity"/>
    <property type="evidence" value="ECO:0007669"/>
    <property type="project" value="UniProtKB-EC"/>
</dbReference>
<accession>A0A329QNQ4</accession>
<dbReference type="PANTHER" id="PTHR36204">
    <property type="entry name" value="N-ACETYLMANNOSAMINE-6-PHOSPHATE 2-EPIMERASE-RELATED"/>
    <property type="match status" value="1"/>
</dbReference>
<keyword evidence="5 7" id="KW-0413">Isomerase</keyword>
<dbReference type="UniPathway" id="UPA00629">
    <property type="reaction ID" value="UER00682"/>
</dbReference>
<dbReference type="CDD" id="cd04729">
    <property type="entry name" value="NanE"/>
    <property type="match status" value="1"/>
</dbReference>
<protein>
    <recommendedName>
        <fullName evidence="7">Putative N-acetylmannosamine-6-phosphate 2-epimerase</fullName>
        <ecNumber evidence="7">5.1.3.9</ecNumber>
    </recommendedName>
    <alternativeName>
        <fullName evidence="7">ManNAc-6-P epimerase</fullName>
    </alternativeName>
</protein>
<evidence type="ECO:0000256" key="6">
    <source>
        <dbReference type="ARBA" id="ARBA00023277"/>
    </source>
</evidence>
<comment type="caution">
    <text evidence="8">The sequence shown here is derived from an EMBL/GenBank/DDBJ whole genome shotgun (WGS) entry which is preliminary data.</text>
</comment>
<comment type="function">
    <text evidence="2 7">Converts N-acetylmannosamine-6-phosphate (ManNAc-6-P) to N-acetylglucosamine-6-phosphate (GlcNAc-6-P).</text>
</comment>
<evidence type="ECO:0000256" key="4">
    <source>
        <dbReference type="ARBA" id="ARBA00007439"/>
    </source>
</evidence>
<dbReference type="RefSeq" id="WP_113054441.1">
    <property type="nucleotide sequence ID" value="NZ_CP175536.1"/>
</dbReference>
<organism evidence="8 9">
    <name type="scientific">Paenibacillus taichungensis</name>
    <dbReference type="NCBI Taxonomy" id="484184"/>
    <lineage>
        <taxon>Bacteria</taxon>
        <taxon>Bacillati</taxon>
        <taxon>Bacillota</taxon>
        <taxon>Bacilli</taxon>
        <taxon>Bacillales</taxon>
        <taxon>Paenibacillaceae</taxon>
        <taxon>Paenibacillus</taxon>
    </lineage>
</organism>
<dbReference type="NCBIfam" id="NF002231">
    <property type="entry name" value="PRK01130.1"/>
    <property type="match status" value="1"/>
</dbReference>
<evidence type="ECO:0000256" key="3">
    <source>
        <dbReference type="ARBA" id="ARBA00005081"/>
    </source>
</evidence>
<dbReference type="Proteomes" id="UP000250642">
    <property type="component" value="Unassembled WGS sequence"/>
</dbReference>
<dbReference type="EC" id="5.1.3.9" evidence="7"/>
<sequence length="239" mass="26227">MSKDRNVLQNLKGKLIVSCQALPEEPLHSSYIMGRMAYAAYLGGAAGIRANSIEDIEEIRKHVSLPIIGIIKKVHPDSDVFITPTQREVDALVRAGVDIIALDATDRIRPDHTTITEIFPMLRETYPDQLFMADCSTYNEGIQAEILGFDCVGTTLSGYTNATKGRQLPDFEMAERLVNNLKVPLIAEGGISTPEELALLFELGVHTAVVGSAITRPYEITKRFVHAIHKSKAPIAGNE</sequence>
<evidence type="ECO:0000256" key="2">
    <source>
        <dbReference type="ARBA" id="ARBA00002147"/>
    </source>
</evidence>
<comment type="similarity">
    <text evidence="4 7">Belongs to the NanE family.</text>
</comment>
<dbReference type="InterPro" id="IPR013785">
    <property type="entry name" value="Aldolase_TIM"/>
</dbReference>
<dbReference type="GO" id="GO:0019262">
    <property type="term" value="P:N-acetylneuraminate catabolic process"/>
    <property type="evidence" value="ECO:0007669"/>
    <property type="project" value="UniProtKB-UniRule"/>
</dbReference>
<dbReference type="EMBL" id="QEVW01000012">
    <property type="protein sequence ID" value="RAW13491.1"/>
    <property type="molecule type" value="Genomic_DNA"/>
</dbReference>
<dbReference type="InterPro" id="IPR007260">
    <property type="entry name" value="NanE"/>
</dbReference>
<dbReference type="SUPFAM" id="SSF51366">
    <property type="entry name" value="Ribulose-phoshate binding barrel"/>
    <property type="match status" value="1"/>
</dbReference>
<keyword evidence="6 7" id="KW-0119">Carbohydrate metabolism</keyword>
<dbReference type="Gene3D" id="3.20.20.70">
    <property type="entry name" value="Aldolase class I"/>
    <property type="match status" value="1"/>
</dbReference>
<evidence type="ECO:0000256" key="5">
    <source>
        <dbReference type="ARBA" id="ARBA00023235"/>
    </source>
</evidence>
<reference evidence="8 9" key="1">
    <citation type="submission" date="2018-04" db="EMBL/GenBank/DDBJ databases">
        <title>Paenibacillus taichungensis Genome sequencing and assembly.</title>
        <authorList>
            <person name="Xu J."/>
            <person name="Rensing C."/>
            <person name="Mazhar H.S."/>
        </authorList>
    </citation>
    <scope>NUCLEOTIDE SEQUENCE [LARGE SCALE GENOMIC DNA]</scope>
    <source>
        <strain evidence="8 9">NC1</strain>
    </source>
</reference>
<dbReference type="InterPro" id="IPR011060">
    <property type="entry name" value="RibuloseP-bd_barrel"/>
</dbReference>
<dbReference type="AlphaFoldDB" id="A0A329QNQ4"/>
<dbReference type="PANTHER" id="PTHR36204:SF1">
    <property type="entry name" value="N-ACETYLMANNOSAMINE-6-PHOSPHATE 2-EPIMERASE-RELATED"/>
    <property type="match status" value="1"/>
</dbReference>
<dbReference type="GO" id="GO:0005829">
    <property type="term" value="C:cytosol"/>
    <property type="evidence" value="ECO:0007669"/>
    <property type="project" value="TreeGrafter"/>
</dbReference>
<comment type="catalytic activity">
    <reaction evidence="1 7">
        <text>an N-acyl-D-glucosamine 6-phosphate = an N-acyl-D-mannosamine 6-phosphate</text>
        <dbReference type="Rhea" id="RHEA:23932"/>
        <dbReference type="ChEBI" id="CHEBI:57599"/>
        <dbReference type="ChEBI" id="CHEBI:57666"/>
        <dbReference type="EC" id="5.1.3.9"/>
    </reaction>
</comment>
<dbReference type="Pfam" id="PF04131">
    <property type="entry name" value="NanE"/>
    <property type="match status" value="1"/>
</dbReference>
<name>A0A329QNQ4_9BACL</name>